<evidence type="ECO:0000313" key="3">
    <source>
        <dbReference type="EMBL" id="KOS06853.1"/>
    </source>
</evidence>
<evidence type="ECO:0000256" key="2">
    <source>
        <dbReference type="SAM" id="SignalP"/>
    </source>
</evidence>
<feature type="transmembrane region" description="Helical" evidence="1">
    <location>
        <begin position="38"/>
        <end position="58"/>
    </location>
</feature>
<dbReference type="AlphaFoldDB" id="A0A0M8MA85"/>
<dbReference type="PATRIC" id="fig|1202724.3.peg.2707"/>
<keyword evidence="1" id="KW-0812">Transmembrane</keyword>
<feature type="signal peptide" evidence="2">
    <location>
        <begin position="1"/>
        <end position="22"/>
    </location>
</feature>
<reference evidence="3 4" key="1">
    <citation type="submission" date="2015-08" db="EMBL/GenBank/DDBJ databases">
        <title>Whole genome sequence of Flavobacterium akiainvivens IK-1T, from decaying Wikstroemia oahuensis, an endemic Hawaiian shrub.</title>
        <authorList>
            <person name="Wan X."/>
            <person name="Hou S."/>
            <person name="Saito J."/>
            <person name="Donachie S."/>
        </authorList>
    </citation>
    <scope>NUCLEOTIDE SEQUENCE [LARGE SCALE GENOMIC DNA]</scope>
    <source>
        <strain evidence="3 4">IK-1</strain>
    </source>
</reference>
<evidence type="ECO:0000313" key="4">
    <source>
        <dbReference type="Proteomes" id="UP000037755"/>
    </source>
</evidence>
<comment type="caution">
    <text evidence="3">The sequence shown here is derived from an EMBL/GenBank/DDBJ whole genome shotgun (WGS) entry which is preliminary data.</text>
</comment>
<keyword evidence="1" id="KW-0472">Membrane</keyword>
<dbReference type="STRING" id="1202724.AM493_13065"/>
<dbReference type="EMBL" id="LIYD01000005">
    <property type="protein sequence ID" value="KOS06853.1"/>
    <property type="molecule type" value="Genomic_DNA"/>
</dbReference>
<sequence>MKRFYALTALLFMMFAPLSINAQPGFQETVDDESTSTAPINGYVYAGVLAAGIIGYAATRQKKATV</sequence>
<dbReference type="Proteomes" id="UP000037755">
    <property type="component" value="Unassembled WGS sequence"/>
</dbReference>
<feature type="chain" id="PRO_5005818151" description="Signal peptidase" evidence="2">
    <location>
        <begin position="23"/>
        <end position="66"/>
    </location>
</feature>
<organism evidence="3 4">
    <name type="scientific">Flavobacterium akiainvivens</name>
    <dbReference type="NCBI Taxonomy" id="1202724"/>
    <lineage>
        <taxon>Bacteria</taxon>
        <taxon>Pseudomonadati</taxon>
        <taxon>Bacteroidota</taxon>
        <taxon>Flavobacteriia</taxon>
        <taxon>Flavobacteriales</taxon>
        <taxon>Flavobacteriaceae</taxon>
        <taxon>Flavobacterium</taxon>
    </lineage>
</organism>
<protein>
    <recommendedName>
        <fullName evidence="5">Signal peptidase</fullName>
    </recommendedName>
</protein>
<keyword evidence="2" id="KW-0732">Signal</keyword>
<keyword evidence="4" id="KW-1185">Reference proteome</keyword>
<evidence type="ECO:0000256" key="1">
    <source>
        <dbReference type="SAM" id="Phobius"/>
    </source>
</evidence>
<name>A0A0M8MA85_9FLAO</name>
<proteinExistence type="predicted"/>
<gene>
    <name evidence="3" type="ORF">AM493_13065</name>
</gene>
<evidence type="ECO:0008006" key="5">
    <source>
        <dbReference type="Google" id="ProtNLM"/>
    </source>
</evidence>
<accession>A0A0M8MA85</accession>
<keyword evidence="1" id="KW-1133">Transmembrane helix</keyword>